<dbReference type="Proteomes" id="UP001549773">
    <property type="component" value="Unassembled WGS sequence"/>
</dbReference>
<feature type="transmembrane region" description="Helical" evidence="1">
    <location>
        <begin position="98"/>
        <end position="116"/>
    </location>
</feature>
<keyword evidence="1" id="KW-0472">Membrane</keyword>
<sequence length="446" mass="52490">MEILKLNKEDILVLIFPLIFLFNGVIPYLLLILCCIISLSQYLKQDKILLYTLLLINSYHLFGQSIYKNNFLFISIIYFLIIILFLVEIKSLKKIPQIIIPFIAFFFIRIGLGVYFNFTIKYALVETILFLSFAFFLLLFYNNQEDHDQFLKTLKKYVLYYFPYLTLISFLKGEMIDLKPYFLDEFSHFYLISIFPIILFTKASKNTKIALTLFHLIFIFIRIKYLYISSFAFIGAGLAILLIITTNFSRIYKYVAVICLIIISFLFIMNYASVFGKHKIDQITQTITVLKDIQSVKDLKKIPNSPKTRIIEVLNINKELYQSGAMTVFFGKGFGSYFTDENYSFKDFNVRLDDSAFSEIELIKEKFMRPHNTIPYIFLKMGYSGLFFILFIIIYVFLKIPKNDWLMYSFIPYFLILFGAGLKNFIIMGILLGIIFNYSKNKVYES</sequence>
<feature type="transmembrane region" description="Helical" evidence="1">
    <location>
        <begin position="122"/>
        <end position="142"/>
    </location>
</feature>
<organism evidence="2 3">
    <name type="scientific">Sediminicola luteus</name>
    <dbReference type="NCBI Taxonomy" id="319238"/>
    <lineage>
        <taxon>Bacteria</taxon>
        <taxon>Pseudomonadati</taxon>
        <taxon>Bacteroidota</taxon>
        <taxon>Flavobacteriia</taxon>
        <taxon>Flavobacteriales</taxon>
        <taxon>Flavobacteriaceae</taxon>
        <taxon>Sediminicola</taxon>
    </lineage>
</organism>
<feature type="transmembrane region" description="Helical" evidence="1">
    <location>
        <begin position="154"/>
        <end position="171"/>
    </location>
</feature>
<feature type="transmembrane region" description="Helical" evidence="1">
    <location>
        <begin position="48"/>
        <end position="66"/>
    </location>
</feature>
<keyword evidence="1" id="KW-0812">Transmembrane</keyword>
<proteinExistence type="predicted"/>
<feature type="transmembrane region" description="Helical" evidence="1">
    <location>
        <begin position="186"/>
        <end position="204"/>
    </location>
</feature>
<feature type="transmembrane region" description="Helical" evidence="1">
    <location>
        <begin position="225"/>
        <end position="245"/>
    </location>
</feature>
<evidence type="ECO:0000313" key="3">
    <source>
        <dbReference type="Proteomes" id="UP001549773"/>
    </source>
</evidence>
<dbReference type="EMBL" id="JBEWYP010000002">
    <property type="protein sequence ID" value="MET7028787.1"/>
    <property type="molecule type" value="Genomic_DNA"/>
</dbReference>
<gene>
    <name evidence="2" type="ORF">ABXZ32_05250</name>
</gene>
<feature type="transmembrane region" description="Helical" evidence="1">
    <location>
        <begin position="376"/>
        <end position="398"/>
    </location>
</feature>
<comment type="caution">
    <text evidence="2">The sequence shown here is derived from an EMBL/GenBank/DDBJ whole genome shotgun (WGS) entry which is preliminary data.</text>
</comment>
<protein>
    <recommendedName>
        <fullName evidence="4">O-antigen polymerase</fullName>
    </recommendedName>
</protein>
<accession>A0ABV2TV66</accession>
<evidence type="ECO:0000256" key="1">
    <source>
        <dbReference type="SAM" id="Phobius"/>
    </source>
</evidence>
<feature type="transmembrane region" description="Helical" evidence="1">
    <location>
        <begin position="410"/>
        <end position="436"/>
    </location>
</feature>
<evidence type="ECO:0008006" key="4">
    <source>
        <dbReference type="Google" id="ProtNLM"/>
    </source>
</evidence>
<feature type="transmembrane region" description="Helical" evidence="1">
    <location>
        <begin position="12"/>
        <end position="36"/>
    </location>
</feature>
<reference evidence="2 3" key="1">
    <citation type="submission" date="2024-07" db="EMBL/GenBank/DDBJ databases">
        <title>The genome sequence of type strain Sediminicola luteus GDMCC 1.2596T.</title>
        <authorList>
            <person name="Liu Y."/>
        </authorList>
    </citation>
    <scope>NUCLEOTIDE SEQUENCE [LARGE SCALE GENOMIC DNA]</scope>
    <source>
        <strain evidence="2 3">GDMCC 1.2596</strain>
    </source>
</reference>
<feature type="transmembrane region" description="Helical" evidence="1">
    <location>
        <begin position="251"/>
        <end position="272"/>
    </location>
</feature>
<keyword evidence="1" id="KW-1133">Transmembrane helix</keyword>
<keyword evidence="3" id="KW-1185">Reference proteome</keyword>
<evidence type="ECO:0000313" key="2">
    <source>
        <dbReference type="EMBL" id="MET7028787.1"/>
    </source>
</evidence>
<dbReference type="RefSeq" id="WP_354617619.1">
    <property type="nucleotide sequence ID" value="NZ_JBEWYP010000002.1"/>
</dbReference>
<name>A0ABV2TV66_9FLAO</name>
<feature type="transmembrane region" description="Helical" evidence="1">
    <location>
        <begin position="72"/>
        <end position="89"/>
    </location>
</feature>